<keyword evidence="5 7" id="KW-1133">Transmembrane helix</keyword>
<dbReference type="PANTHER" id="PTHR43867">
    <property type="entry name" value="CELLULOSE SYNTHASE CATALYTIC SUBUNIT A [UDP-FORMING]"/>
    <property type="match status" value="1"/>
</dbReference>
<keyword evidence="3" id="KW-0808">Transferase</keyword>
<evidence type="ECO:0000256" key="6">
    <source>
        <dbReference type="ARBA" id="ARBA00023136"/>
    </source>
</evidence>
<comment type="caution">
    <text evidence="8">The sequence shown here is derived from an EMBL/GenBank/DDBJ whole genome shotgun (WGS) entry which is preliminary data.</text>
</comment>
<comment type="subcellular location">
    <subcellularLocation>
        <location evidence="1">Membrane</location>
        <topology evidence="1">Multi-pass membrane protein</topology>
    </subcellularLocation>
</comment>
<evidence type="ECO:0000313" key="9">
    <source>
        <dbReference type="Proteomes" id="UP001250698"/>
    </source>
</evidence>
<dbReference type="PANTHER" id="PTHR43867:SF2">
    <property type="entry name" value="CELLULOSE SYNTHASE CATALYTIC SUBUNIT A [UDP-FORMING]"/>
    <property type="match status" value="1"/>
</dbReference>
<evidence type="ECO:0000256" key="1">
    <source>
        <dbReference type="ARBA" id="ARBA00004141"/>
    </source>
</evidence>
<feature type="transmembrane region" description="Helical" evidence="7">
    <location>
        <begin position="34"/>
        <end position="53"/>
    </location>
</feature>
<keyword evidence="9" id="KW-1185">Reference proteome</keyword>
<name>A0ABU3TFU3_9BACT</name>
<reference evidence="8 9" key="1">
    <citation type="submission" date="2023-10" db="EMBL/GenBank/DDBJ databases">
        <title>Hymenobacter endophyticus sp. nov., an isolate from the leaf tissues of wheat.</title>
        <authorList>
            <person name="Dai Y."/>
        </authorList>
    </citation>
    <scope>NUCLEOTIDE SEQUENCE [LARGE SCALE GENOMIC DNA]</scope>
    <source>
        <strain evidence="8 9">ZK17L-C2</strain>
    </source>
</reference>
<keyword evidence="2" id="KW-0328">Glycosyltransferase</keyword>
<feature type="transmembrane region" description="Helical" evidence="7">
    <location>
        <begin position="461"/>
        <end position="480"/>
    </location>
</feature>
<feature type="transmembrane region" description="Helical" evidence="7">
    <location>
        <begin position="59"/>
        <end position="77"/>
    </location>
</feature>
<dbReference type="Gene3D" id="3.90.550.10">
    <property type="entry name" value="Spore Coat Polysaccharide Biosynthesis Protein SpsA, Chain A"/>
    <property type="match status" value="1"/>
</dbReference>
<gene>
    <name evidence="8" type="ORF">ROI90_07500</name>
</gene>
<accession>A0ABU3TFU3</accession>
<dbReference type="Proteomes" id="UP001250698">
    <property type="component" value="Unassembled WGS sequence"/>
</dbReference>
<evidence type="ECO:0000256" key="2">
    <source>
        <dbReference type="ARBA" id="ARBA00022676"/>
    </source>
</evidence>
<keyword evidence="6 7" id="KW-0472">Membrane</keyword>
<proteinExistence type="predicted"/>
<feature type="transmembrane region" description="Helical" evidence="7">
    <location>
        <begin position="420"/>
        <end position="441"/>
    </location>
</feature>
<sequence length="806" mass="89587">MPLTTTFSFLPKQPAAPGARAAAVRVHRAAGTGVLRGLIVLGLLLLGWFGWWFTDARHIGYAPLFWLLCISLGFKLLRMLHEWYHYASISYAQAPLPLCPAPAASVDILTTACPGEPHDMIIRTLEAMQGIRYPHTSYLCDEGNDPLLRAECQRLGVVHVTRQQKINAKAGNINNALRQATGEFCVILDPDHVPAPEFLDEVLPYFADPTVGFVQVVQAYGNQHASLVARGAAEQTYHFYGPMMMGMNAYGTVQAIGANCTFRRSALNSIGGHAAGLTEDMHTAMRLHAAGWRSVYAPVVVSRGLVPVSLAAFYAQQLKWSRGCFDLLVHVYPRLFGQFTWRQRIHYLLLPLYFLSGLITLLDVSVPLLGLWLHRFPWHVPLGGFLLHMGPVVVTALLIRLQAQRWLREPHETGLHLVGGLLRVGTWWIYLLGLIYTILNVRVPYIPTPKEDTLQNDWRLSLPNITLLLVSVGVGSYGLLMHHDAYGWLLTLLAAFNVLSLLLVILMGQQLLLQRLHNQLRAISLAHYLLVLLPRLRAALHTRLLPALRYYALPGALAVGVASVGGSIWQRHHTQLQQAELAQQWLWQGDSVLHFGQTHSLPLGQLVGAGAYVSAPAPRATLVHWTLTAGQLRQLTPTALRELSAAGYVPLLSWPILAHTDTSWAPTLRRLARSGSPVLLRPVLPPALTASQHRRQWQHVARIAQASPQSSIILVWTLPAQRPVVDYFPGRATVHWLAAECPNGEADYPARRAVLAHYPELHQLPVALLTDTAVLHSRLPQLASRYPELKALINRQPTPTTWFARR</sequence>
<feature type="transmembrane region" description="Helical" evidence="7">
    <location>
        <begin position="487"/>
        <end position="508"/>
    </location>
</feature>
<protein>
    <submittedName>
        <fullName evidence="8">Cellulose synthase catalytic subunit</fullName>
    </submittedName>
</protein>
<dbReference type="InterPro" id="IPR029044">
    <property type="entry name" value="Nucleotide-diphossugar_trans"/>
</dbReference>
<organism evidence="8 9">
    <name type="scientific">Hymenobacter endophyticus</name>
    <dbReference type="NCBI Taxonomy" id="3076335"/>
    <lineage>
        <taxon>Bacteria</taxon>
        <taxon>Pseudomonadati</taxon>
        <taxon>Bacteroidota</taxon>
        <taxon>Cytophagia</taxon>
        <taxon>Cytophagales</taxon>
        <taxon>Hymenobacteraceae</taxon>
        <taxon>Hymenobacter</taxon>
    </lineage>
</organism>
<dbReference type="CDD" id="cd06421">
    <property type="entry name" value="CESA_CelA_like"/>
    <property type="match status" value="1"/>
</dbReference>
<evidence type="ECO:0000256" key="5">
    <source>
        <dbReference type="ARBA" id="ARBA00022989"/>
    </source>
</evidence>
<evidence type="ECO:0000256" key="4">
    <source>
        <dbReference type="ARBA" id="ARBA00022692"/>
    </source>
</evidence>
<evidence type="ECO:0000256" key="3">
    <source>
        <dbReference type="ARBA" id="ARBA00022679"/>
    </source>
</evidence>
<dbReference type="Pfam" id="PF13641">
    <property type="entry name" value="Glyco_tranf_2_3"/>
    <property type="match status" value="1"/>
</dbReference>
<feature type="transmembrane region" description="Helical" evidence="7">
    <location>
        <begin position="378"/>
        <end position="399"/>
    </location>
</feature>
<feature type="transmembrane region" description="Helical" evidence="7">
    <location>
        <begin position="347"/>
        <end position="372"/>
    </location>
</feature>
<evidence type="ECO:0000313" key="8">
    <source>
        <dbReference type="EMBL" id="MDU0370233.1"/>
    </source>
</evidence>
<dbReference type="SUPFAM" id="SSF53448">
    <property type="entry name" value="Nucleotide-diphospho-sugar transferases"/>
    <property type="match status" value="1"/>
</dbReference>
<evidence type="ECO:0000256" key="7">
    <source>
        <dbReference type="SAM" id="Phobius"/>
    </source>
</evidence>
<dbReference type="EMBL" id="JAWDJT010000003">
    <property type="protein sequence ID" value="MDU0370233.1"/>
    <property type="molecule type" value="Genomic_DNA"/>
</dbReference>
<keyword evidence="4 7" id="KW-0812">Transmembrane</keyword>
<dbReference type="InterPro" id="IPR050321">
    <property type="entry name" value="Glycosyltr_2/OpgH_subfam"/>
</dbReference>
<dbReference type="RefSeq" id="WP_315997714.1">
    <property type="nucleotide sequence ID" value="NZ_JAWDJT010000003.1"/>
</dbReference>